<gene>
    <name evidence="2" type="ORF">SAMN04488005_2578</name>
</gene>
<dbReference type="GO" id="GO:0003824">
    <property type="term" value="F:catalytic activity"/>
    <property type="evidence" value="ECO:0007669"/>
    <property type="project" value="UniProtKB-ARBA"/>
</dbReference>
<dbReference type="InterPro" id="IPR029045">
    <property type="entry name" value="ClpP/crotonase-like_dom_sf"/>
</dbReference>
<dbReference type="PANTHER" id="PTHR43802:SF1">
    <property type="entry name" value="IP11341P-RELATED"/>
    <property type="match status" value="1"/>
</dbReference>
<protein>
    <submittedName>
        <fullName evidence="2">Enoyl-CoA hydratase</fullName>
    </submittedName>
</protein>
<dbReference type="Gene3D" id="3.90.226.10">
    <property type="entry name" value="2-enoyl-CoA Hydratase, Chain A, domain 1"/>
    <property type="match status" value="1"/>
</dbReference>
<dbReference type="Proteomes" id="UP000199478">
    <property type="component" value="Unassembled WGS sequence"/>
</dbReference>
<evidence type="ECO:0000256" key="1">
    <source>
        <dbReference type="ARBA" id="ARBA00005254"/>
    </source>
</evidence>
<dbReference type="RefSeq" id="WP_207496913.1">
    <property type="nucleotide sequence ID" value="NZ_FOYP01000002.1"/>
</dbReference>
<proteinExistence type="inferred from homology"/>
<dbReference type="Pfam" id="PF00378">
    <property type="entry name" value="ECH_1"/>
    <property type="match status" value="1"/>
</dbReference>
<dbReference type="AlphaFoldDB" id="A0A1I6HDX0"/>
<dbReference type="SUPFAM" id="SSF52096">
    <property type="entry name" value="ClpP/crotonase"/>
    <property type="match status" value="1"/>
</dbReference>
<evidence type="ECO:0000313" key="3">
    <source>
        <dbReference type="Proteomes" id="UP000199478"/>
    </source>
</evidence>
<organism evidence="2 3">
    <name type="scientific">Yoonia tamlensis</name>
    <dbReference type="NCBI Taxonomy" id="390270"/>
    <lineage>
        <taxon>Bacteria</taxon>
        <taxon>Pseudomonadati</taxon>
        <taxon>Pseudomonadota</taxon>
        <taxon>Alphaproteobacteria</taxon>
        <taxon>Rhodobacterales</taxon>
        <taxon>Paracoccaceae</taxon>
        <taxon>Yoonia</taxon>
    </lineage>
</organism>
<dbReference type="InterPro" id="IPR014748">
    <property type="entry name" value="Enoyl-CoA_hydra_C"/>
</dbReference>
<dbReference type="CDD" id="cd06558">
    <property type="entry name" value="crotonase-like"/>
    <property type="match status" value="1"/>
</dbReference>
<dbReference type="STRING" id="390270.SAMN04488005_2578"/>
<comment type="similarity">
    <text evidence="1">Belongs to the enoyl-CoA hydratase/isomerase family.</text>
</comment>
<accession>A0A1I6HDX0</accession>
<dbReference type="Gene3D" id="1.10.12.10">
    <property type="entry name" value="Lyase 2-enoyl-coa Hydratase, Chain A, domain 2"/>
    <property type="match status" value="1"/>
</dbReference>
<name>A0A1I6HDX0_9RHOB</name>
<reference evidence="3" key="1">
    <citation type="submission" date="2016-10" db="EMBL/GenBank/DDBJ databases">
        <authorList>
            <person name="Varghese N."/>
            <person name="Submissions S."/>
        </authorList>
    </citation>
    <scope>NUCLEOTIDE SEQUENCE [LARGE SCALE GENOMIC DNA]</scope>
    <source>
        <strain evidence="3">DSM 26879</strain>
    </source>
</reference>
<keyword evidence="3" id="KW-1185">Reference proteome</keyword>
<evidence type="ECO:0000313" key="2">
    <source>
        <dbReference type="EMBL" id="SFR52686.1"/>
    </source>
</evidence>
<dbReference type="PANTHER" id="PTHR43802">
    <property type="entry name" value="ENOYL-COA HYDRATASE"/>
    <property type="match status" value="1"/>
</dbReference>
<dbReference type="EMBL" id="FOYP01000002">
    <property type="protein sequence ID" value="SFR52686.1"/>
    <property type="molecule type" value="Genomic_DNA"/>
</dbReference>
<dbReference type="InterPro" id="IPR001753">
    <property type="entry name" value="Enoyl-CoA_hydra/iso"/>
</dbReference>
<sequence>MTIPVGQLENPPTSTDGCVRIEQSGAVAEIVIDRPAKHNALTPAMYRDIATCCAQVNADDSIHVVIIRGAGDRAFCAGSDIKALDGYEDFWAWRNRDDYIPPILSLRKPAIAAVKGWALGGGLEIALACDLRVVAKSAVFSAPEVALGWNGAGGAAQHLTRMCGYGQAMRLLLTGDRFGATEADQIGMIEYLVDDGDELGKARDLAQTIAAHASVATQAVKAAVRSALDVTVAQGLKYENELMSLCFAKVEQNKGR</sequence>